<evidence type="ECO:0000313" key="2">
    <source>
        <dbReference type="Proteomes" id="UP000499080"/>
    </source>
</evidence>
<dbReference type="Proteomes" id="UP000499080">
    <property type="component" value="Unassembled WGS sequence"/>
</dbReference>
<reference evidence="1 2" key="1">
    <citation type="journal article" date="2019" name="Sci. Rep.">
        <title>Orb-weaving spider Araneus ventricosus genome elucidates the spidroin gene catalogue.</title>
        <authorList>
            <person name="Kono N."/>
            <person name="Nakamura H."/>
            <person name="Ohtoshi R."/>
            <person name="Moran D.A.P."/>
            <person name="Shinohara A."/>
            <person name="Yoshida Y."/>
            <person name="Fujiwara M."/>
            <person name="Mori M."/>
            <person name="Tomita M."/>
            <person name="Arakawa K."/>
        </authorList>
    </citation>
    <scope>NUCLEOTIDE SEQUENCE [LARGE SCALE GENOMIC DNA]</scope>
</reference>
<name>A0A4Y2UIP8_ARAVE</name>
<comment type="caution">
    <text evidence="1">The sequence shown here is derived from an EMBL/GenBank/DDBJ whole genome shotgun (WGS) entry which is preliminary data.</text>
</comment>
<sequence>MAFLLQLRFSIATRVFHVGTSLRAMYVPPLLFTKATYWLISDIVRPYQAGLRLTKYPVSPHPFSGTFHREGEDWSHYHRVTG</sequence>
<gene>
    <name evidence="1" type="ORF">AVEN_231863_1</name>
</gene>
<dbReference type="AlphaFoldDB" id="A0A4Y2UIP8"/>
<dbReference type="EMBL" id="BGPR01037212">
    <property type="protein sequence ID" value="GBO12768.1"/>
    <property type="molecule type" value="Genomic_DNA"/>
</dbReference>
<keyword evidence="2" id="KW-1185">Reference proteome</keyword>
<proteinExistence type="predicted"/>
<evidence type="ECO:0000313" key="1">
    <source>
        <dbReference type="EMBL" id="GBO12768.1"/>
    </source>
</evidence>
<organism evidence="1 2">
    <name type="scientific">Araneus ventricosus</name>
    <name type="common">Orbweaver spider</name>
    <name type="synonym">Epeira ventricosa</name>
    <dbReference type="NCBI Taxonomy" id="182803"/>
    <lineage>
        <taxon>Eukaryota</taxon>
        <taxon>Metazoa</taxon>
        <taxon>Ecdysozoa</taxon>
        <taxon>Arthropoda</taxon>
        <taxon>Chelicerata</taxon>
        <taxon>Arachnida</taxon>
        <taxon>Araneae</taxon>
        <taxon>Araneomorphae</taxon>
        <taxon>Entelegynae</taxon>
        <taxon>Araneoidea</taxon>
        <taxon>Araneidae</taxon>
        <taxon>Araneus</taxon>
    </lineage>
</organism>
<accession>A0A4Y2UIP8</accession>
<protein>
    <submittedName>
        <fullName evidence="1">Uncharacterized protein</fullName>
    </submittedName>
</protein>